<reference evidence="3" key="1">
    <citation type="submission" date="2025-08" db="UniProtKB">
        <authorList>
            <consortium name="RefSeq"/>
        </authorList>
    </citation>
    <scope>IDENTIFICATION</scope>
</reference>
<proteinExistence type="predicted"/>
<dbReference type="InterPro" id="IPR027417">
    <property type="entry name" value="P-loop_NTPase"/>
</dbReference>
<dbReference type="Gene3D" id="3.40.50.300">
    <property type="entry name" value="P-loop containing nucleotide triphosphate hydrolases"/>
    <property type="match status" value="1"/>
</dbReference>
<evidence type="ECO:0000313" key="3">
    <source>
        <dbReference type="RefSeq" id="XP_014675595.1"/>
    </source>
</evidence>
<dbReference type="PANTHER" id="PTHR23122">
    <property type="entry name" value="MEMBRANE-ASSOCIATED GUANYLATE KINASE MAGUK"/>
    <property type="match status" value="1"/>
</dbReference>
<dbReference type="GeneID" id="106815621"/>
<dbReference type="CDD" id="cd00071">
    <property type="entry name" value="GMPK"/>
    <property type="match status" value="1"/>
</dbReference>
<dbReference type="InterPro" id="IPR008144">
    <property type="entry name" value="Guanylate_kin-like_dom"/>
</dbReference>
<sequence>MKPSTLEEAESALDRKKHTMLCAKRGSKKKKKVLYNAHYSEDFDAEEMVNYERVALFFPKPSHRRPLVMVGPHSIGRHELRRRLLESNKERFAAAVPHTSRSRRDDETDGVHYHFVARHAFEADIVLHRFVEHGEYEKQYYGTSLSSIRQLVREVKTCVLNLMPQALKLLKASDLKPYVIFIAPPCIEKLKILRQKMGMCTKDDDLRFTIEEGRQIEENFGHYFDKVIVNSDINRAYAETLREMERIELEPQWVPYVWMHRS</sequence>
<accession>A0ABM1ETS4</accession>
<evidence type="ECO:0000313" key="2">
    <source>
        <dbReference type="Proteomes" id="UP000695022"/>
    </source>
</evidence>
<feature type="domain" description="Guanylate kinase-like" evidence="1">
    <location>
        <begin position="64"/>
        <end position="245"/>
    </location>
</feature>
<dbReference type="PROSITE" id="PS00856">
    <property type="entry name" value="GUANYLATE_KINASE_1"/>
    <property type="match status" value="1"/>
</dbReference>
<protein>
    <submittedName>
        <fullName evidence="3">MAGUK p55 subfamily member 5-like</fullName>
    </submittedName>
</protein>
<gene>
    <name evidence="3" type="primary">LOC106815621</name>
</gene>
<dbReference type="InterPro" id="IPR008145">
    <property type="entry name" value="GK/Ca_channel_bsu"/>
</dbReference>
<organism evidence="2 3">
    <name type="scientific">Priapulus caudatus</name>
    <name type="common">Priapulid worm</name>
    <dbReference type="NCBI Taxonomy" id="37621"/>
    <lineage>
        <taxon>Eukaryota</taxon>
        <taxon>Metazoa</taxon>
        <taxon>Ecdysozoa</taxon>
        <taxon>Scalidophora</taxon>
        <taxon>Priapulida</taxon>
        <taxon>Priapulimorpha</taxon>
        <taxon>Priapulimorphida</taxon>
        <taxon>Priapulidae</taxon>
        <taxon>Priapulus</taxon>
    </lineage>
</organism>
<keyword evidence="2" id="KW-1185">Reference proteome</keyword>
<dbReference type="SUPFAM" id="SSF52540">
    <property type="entry name" value="P-loop containing nucleoside triphosphate hydrolases"/>
    <property type="match status" value="1"/>
</dbReference>
<dbReference type="Pfam" id="PF00625">
    <property type="entry name" value="Guanylate_kin"/>
    <property type="match status" value="1"/>
</dbReference>
<name>A0ABM1ETS4_PRICU</name>
<dbReference type="PROSITE" id="PS50052">
    <property type="entry name" value="GUANYLATE_KINASE_2"/>
    <property type="match status" value="1"/>
</dbReference>
<dbReference type="SMART" id="SM00072">
    <property type="entry name" value="GuKc"/>
    <property type="match status" value="1"/>
</dbReference>
<dbReference type="RefSeq" id="XP_014675595.1">
    <property type="nucleotide sequence ID" value="XM_014820109.1"/>
</dbReference>
<dbReference type="Proteomes" id="UP000695022">
    <property type="component" value="Unplaced"/>
</dbReference>
<evidence type="ECO:0000259" key="1">
    <source>
        <dbReference type="PROSITE" id="PS50052"/>
    </source>
</evidence>
<dbReference type="InterPro" id="IPR050716">
    <property type="entry name" value="MAGUK"/>
</dbReference>
<dbReference type="InterPro" id="IPR020590">
    <property type="entry name" value="Guanylate_kinase_CS"/>
</dbReference>